<evidence type="ECO:0000256" key="4">
    <source>
        <dbReference type="ARBA" id="ARBA00022989"/>
    </source>
</evidence>
<name>A0A1L6TFP9_PISSA</name>
<evidence type="ECO:0000256" key="3">
    <source>
        <dbReference type="ARBA" id="ARBA00022692"/>
    </source>
</evidence>
<dbReference type="AlphaFoldDB" id="A0A1L6TFP9"/>
<keyword evidence="5" id="KW-0472">Membrane</keyword>
<evidence type="ECO:0000256" key="1">
    <source>
        <dbReference type="ARBA" id="ARBA00004651"/>
    </source>
</evidence>
<sequence length="132" mass="14856">MQPKQRMYKIPLIQLALSVLFSIIAWCISQQWGLSVFLGGISVILPSLYFIWRYLRRQSKDTVSSVKSVLTDFYLTVFSKMVVGIVVLITLLMICVHIFQLPVIPFIVGYAINQVVSSLLPLVYKTESVGGA</sequence>
<keyword evidence="2" id="KW-1003">Cell membrane</keyword>
<dbReference type="EMBL" id="CP012508">
    <property type="protein sequence ID" value="ALB21198.1"/>
    <property type="molecule type" value="Genomic_DNA"/>
</dbReference>
<organism evidence="6 7">
    <name type="scientific">Piscirickettsia salmonis</name>
    <dbReference type="NCBI Taxonomy" id="1238"/>
    <lineage>
        <taxon>Bacteria</taxon>
        <taxon>Pseudomonadati</taxon>
        <taxon>Pseudomonadota</taxon>
        <taxon>Gammaproteobacteria</taxon>
        <taxon>Thiotrichales</taxon>
        <taxon>Piscirickettsiaceae</taxon>
        <taxon>Piscirickettsia</taxon>
    </lineage>
</organism>
<accession>A0A1L6TFP9</accession>
<dbReference type="RefSeq" id="WP_017378483.1">
    <property type="nucleotide sequence ID" value="NZ_CP012508.1"/>
</dbReference>
<dbReference type="Proteomes" id="UP000029558">
    <property type="component" value="Chromosome"/>
</dbReference>
<evidence type="ECO:0000313" key="7">
    <source>
        <dbReference type="Proteomes" id="UP000029558"/>
    </source>
</evidence>
<evidence type="ECO:0000256" key="2">
    <source>
        <dbReference type="ARBA" id="ARBA00022475"/>
    </source>
</evidence>
<evidence type="ECO:0000256" key="5">
    <source>
        <dbReference type="ARBA" id="ARBA00023136"/>
    </source>
</evidence>
<gene>
    <name evidence="6" type="ORF">KU39_10</name>
</gene>
<dbReference type="GO" id="GO:0005886">
    <property type="term" value="C:plasma membrane"/>
    <property type="evidence" value="ECO:0007669"/>
    <property type="project" value="UniProtKB-SubCell"/>
</dbReference>
<proteinExistence type="predicted"/>
<keyword evidence="3" id="KW-0812">Transmembrane</keyword>
<dbReference type="InterPro" id="IPR005598">
    <property type="entry name" value="ATP_synth_I"/>
</dbReference>
<evidence type="ECO:0000313" key="6">
    <source>
        <dbReference type="EMBL" id="ALB21198.1"/>
    </source>
</evidence>
<dbReference type="OrthoDB" id="5873498at2"/>
<reference evidence="6 7" key="1">
    <citation type="journal article" date="2014" name="Genome Announc.">
        <title>Comparative Genome Analysis of Two Isolates of the Fish Pathogen Piscirickettsia salmonis from Different Hosts Reveals Major Differences in Virulence-Associated Secretion Systems.</title>
        <authorList>
            <person name="Bohle H."/>
            <person name="Henriquez P."/>
            <person name="Grothusen H."/>
            <person name="Navas E."/>
            <person name="Sandoval A."/>
            <person name="Bustamante F."/>
            <person name="Bustos P."/>
            <person name="Mancilla M."/>
        </authorList>
    </citation>
    <scope>NUCLEOTIDE SEQUENCE [LARGE SCALE GENOMIC DNA]</scope>
    <source>
        <strain evidence="7">B1-32597</strain>
    </source>
</reference>
<keyword evidence="4" id="KW-1133">Transmembrane helix</keyword>
<comment type="subcellular location">
    <subcellularLocation>
        <location evidence="1">Cell membrane</location>
        <topology evidence="1">Multi-pass membrane protein</topology>
    </subcellularLocation>
</comment>
<protein>
    <submittedName>
        <fullName evidence="6">ATP synthase protein I</fullName>
    </submittedName>
</protein>
<dbReference type="Pfam" id="PF03899">
    <property type="entry name" value="ATP-synt_I"/>
    <property type="match status" value="1"/>
</dbReference>